<accession>A0A6H1WSQ9</accession>
<proteinExistence type="predicted"/>
<dbReference type="AlphaFoldDB" id="A0A6H1WSQ9"/>
<name>A0A6H1WSQ9_9BACT</name>
<protein>
    <submittedName>
        <fullName evidence="1">Uncharacterized protein</fullName>
    </submittedName>
</protein>
<evidence type="ECO:0000313" key="2">
    <source>
        <dbReference type="Proteomes" id="UP000501253"/>
    </source>
</evidence>
<sequence length="275" mass="31323">MAEKIKIPAYLRETFYKKNLQIDSLKRLPSEVRENVISGKRPLLVFHGGQAYPARITKEEGNQVLLEFLEKMPEIKVHENLVGVIATPKERYVFQGPVQVVKDRLVGLCLIPPRIEERFEVRSEKMVFLTPVPLGTFESLLAGKFFLLRDTNLSREIQEREEIVRGYVYDLILDETENVEETFEKTLKAPGMGFILKDISAGGAGTYARKILSLEEPLPIYLRGGFEGNAKAFSFGLLGIARNIAVREGKTWVHLMWVKRLSPEIMNFIRETLGA</sequence>
<dbReference type="KEGG" id="tmai:FVE67_05140"/>
<organism evidence="1 2">
    <name type="scientific">Thermosulfurimonas marina</name>
    <dbReference type="NCBI Taxonomy" id="2047767"/>
    <lineage>
        <taxon>Bacteria</taxon>
        <taxon>Pseudomonadati</taxon>
        <taxon>Thermodesulfobacteriota</taxon>
        <taxon>Thermodesulfobacteria</taxon>
        <taxon>Thermodesulfobacteriales</taxon>
        <taxon>Thermodesulfobacteriaceae</taxon>
        <taxon>Thermosulfurimonas</taxon>
    </lineage>
</organism>
<dbReference type="EMBL" id="CP042909">
    <property type="protein sequence ID" value="QJA06222.1"/>
    <property type="molecule type" value="Genomic_DNA"/>
</dbReference>
<gene>
    <name evidence="1" type="ORF">FVE67_05140</name>
</gene>
<dbReference type="RefSeq" id="WP_168719570.1">
    <property type="nucleotide sequence ID" value="NZ_CP042909.1"/>
</dbReference>
<reference evidence="1 2" key="1">
    <citation type="submission" date="2019-08" db="EMBL/GenBank/DDBJ databases">
        <title>Complete genome sequence of Thermosulfurimonas marina SU872T, an anaerobic thermophilic chemolithoautotrophic bacterium isolated from a shallow marine hydrothermal vent.</title>
        <authorList>
            <person name="Allioux M."/>
            <person name="Jebbar M."/>
            <person name="Slobodkina G."/>
            <person name="Slobodkin A."/>
            <person name="Moalic Y."/>
            <person name="Frolova A."/>
            <person name="Shao Z."/>
            <person name="Alain K."/>
        </authorList>
    </citation>
    <scope>NUCLEOTIDE SEQUENCE [LARGE SCALE GENOMIC DNA]</scope>
    <source>
        <strain evidence="1 2">SU872</strain>
    </source>
</reference>
<keyword evidence="2" id="KW-1185">Reference proteome</keyword>
<evidence type="ECO:0000313" key="1">
    <source>
        <dbReference type="EMBL" id="QJA06222.1"/>
    </source>
</evidence>
<dbReference type="Proteomes" id="UP000501253">
    <property type="component" value="Chromosome"/>
</dbReference>